<dbReference type="Proteomes" id="UP000254079">
    <property type="component" value="Unassembled WGS sequence"/>
</dbReference>
<accession>A0A376TY85</accession>
<dbReference type="InterPro" id="IPR000793">
    <property type="entry name" value="ATP_synth_asu_C"/>
</dbReference>
<gene>
    <name evidence="2" type="primary">atpA_1</name>
    <name evidence="2" type="ORF">NCTC8622_01212</name>
</gene>
<name>A0A376TY85_ECOLX</name>
<protein>
    <submittedName>
        <fullName evidence="2">ATP synthase subunit alpha</fullName>
        <ecNumber evidence="2">3.6.3.14</ecNumber>
    </submittedName>
</protein>
<feature type="domain" description="ATP synthase alpha subunit C-terminal" evidence="1">
    <location>
        <begin position="21"/>
        <end position="72"/>
    </location>
</feature>
<dbReference type="Pfam" id="PF00306">
    <property type="entry name" value="ATP-synt_ab_C"/>
    <property type="match status" value="1"/>
</dbReference>
<evidence type="ECO:0000313" key="2">
    <source>
        <dbReference type="EMBL" id="STI82254.1"/>
    </source>
</evidence>
<dbReference type="EC" id="3.6.3.14" evidence="2"/>
<dbReference type="GO" id="GO:0015986">
    <property type="term" value="P:proton motive force-driven ATP synthesis"/>
    <property type="evidence" value="ECO:0007669"/>
    <property type="project" value="InterPro"/>
</dbReference>
<dbReference type="Gene3D" id="1.20.150.20">
    <property type="entry name" value="ATP synthase alpha/beta chain, C-terminal domain"/>
    <property type="match status" value="1"/>
</dbReference>
<dbReference type="EMBL" id="UGCP01000002">
    <property type="protein sequence ID" value="STI82254.1"/>
    <property type="molecule type" value="Genomic_DNA"/>
</dbReference>
<proteinExistence type="predicted"/>
<dbReference type="AlphaFoldDB" id="A0A376TY85"/>
<organism evidence="2 3">
    <name type="scientific">Escherichia coli</name>
    <dbReference type="NCBI Taxonomy" id="562"/>
    <lineage>
        <taxon>Bacteria</taxon>
        <taxon>Pseudomonadati</taxon>
        <taxon>Pseudomonadota</taxon>
        <taxon>Gammaproteobacteria</taxon>
        <taxon>Enterobacterales</taxon>
        <taxon>Enterobacteriaceae</taxon>
        <taxon>Escherichia</taxon>
    </lineage>
</organism>
<evidence type="ECO:0000313" key="3">
    <source>
        <dbReference type="Proteomes" id="UP000254079"/>
    </source>
</evidence>
<sequence length="78" mass="8950">MRRCPLRSSLWFCSQQNVVTWRDVELSKIGSFEAALLAYVDRDHAPLMQEINQTGGYNDEIEGKLKGILDSFKATQSW</sequence>
<evidence type="ECO:0000259" key="1">
    <source>
        <dbReference type="Pfam" id="PF00306"/>
    </source>
</evidence>
<dbReference type="InterPro" id="IPR038376">
    <property type="entry name" value="ATP_synth_asu_C_sf"/>
</dbReference>
<dbReference type="SUPFAM" id="SSF47917">
    <property type="entry name" value="C-terminal domain of alpha and beta subunits of F1 ATP synthase"/>
    <property type="match status" value="1"/>
</dbReference>
<reference evidence="2 3" key="1">
    <citation type="submission" date="2018-06" db="EMBL/GenBank/DDBJ databases">
        <authorList>
            <consortium name="Pathogen Informatics"/>
            <person name="Doyle S."/>
        </authorList>
    </citation>
    <scope>NUCLEOTIDE SEQUENCE [LARGE SCALE GENOMIC DNA]</scope>
    <source>
        <strain evidence="2 3">NCTC8622</strain>
    </source>
</reference>
<dbReference type="GO" id="GO:0016787">
    <property type="term" value="F:hydrolase activity"/>
    <property type="evidence" value="ECO:0007669"/>
    <property type="project" value="UniProtKB-KW"/>
</dbReference>
<keyword evidence="2" id="KW-0378">Hydrolase</keyword>